<evidence type="ECO:0000313" key="5">
    <source>
        <dbReference type="EMBL" id="CAF3841042.1"/>
    </source>
</evidence>
<evidence type="ECO:0000313" key="8">
    <source>
        <dbReference type="Proteomes" id="UP000663834"/>
    </source>
</evidence>
<name>A0A816H081_9BILA</name>
<dbReference type="InterPro" id="IPR036047">
    <property type="entry name" value="F-box-like_dom_sf"/>
</dbReference>
<organism evidence="2 8">
    <name type="scientific">Rotaria magnacalcarata</name>
    <dbReference type="NCBI Taxonomy" id="392030"/>
    <lineage>
        <taxon>Eukaryota</taxon>
        <taxon>Metazoa</taxon>
        <taxon>Spiralia</taxon>
        <taxon>Gnathifera</taxon>
        <taxon>Rotifera</taxon>
        <taxon>Eurotatoria</taxon>
        <taxon>Bdelloidea</taxon>
        <taxon>Philodinida</taxon>
        <taxon>Philodinidae</taxon>
        <taxon>Rotaria</taxon>
    </lineage>
</organism>
<protein>
    <recommendedName>
        <fullName evidence="1">F-box domain-containing protein</fullName>
    </recommendedName>
</protein>
<dbReference type="Gene3D" id="3.80.10.10">
    <property type="entry name" value="Ribonuclease Inhibitor"/>
    <property type="match status" value="1"/>
</dbReference>
<evidence type="ECO:0000313" key="4">
    <source>
        <dbReference type="EMBL" id="CAF2067026.1"/>
    </source>
</evidence>
<evidence type="ECO:0000313" key="3">
    <source>
        <dbReference type="EMBL" id="CAF2034010.1"/>
    </source>
</evidence>
<dbReference type="Proteomes" id="UP000663866">
    <property type="component" value="Unassembled WGS sequence"/>
</dbReference>
<accession>A0A816H081</accession>
<evidence type="ECO:0000313" key="7">
    <source>
        <dbReference type="EMBL" id="CAF4042823.1"/>
    </source>
</evidence>
<comment type="caution">
    <text evidence="2">The sequence shown here is derived from an EMBL/GenBank/DDBJ whole genome shotgun (WGS) entry which is preliminary data.</text>
</comment>
<dbReference type="SUPFAM" id="SSF81383">
    <property type="entry name" value="F-box domain"/>
    <property type="match status" value="1"/>
</dbReference>
<dbReference type="Proteomes" id="UP000663856">
    <property type="component" value="Unassembled WGS sequence"/>
</dbReference>
<proteinExistence type="predicted"/>
<gene>
    <name evidence="5" type="ORF">GIL414_LOCUS3388</name>
    <name evidence="2" type="ORF">KQP761_LOCUS36756</name>
    <name evidence="6" type="ORF">OVN521_LOCUS11170</name>
    <name evidence="7" type="ORF">UXM345_LOCUS18705</name>
    <name evidence="4" type="ORF">WKI299_LOCUS13430</name>
    <name evidence="3" type="ORF">XDN619_LOCUS5601</name>
</gene>
<dbReference type="Proteomes" id="UP000663834">
    <property type="component" value="Unassembled WGS sequence"/>
</dbReference>
<dbReference type="EMBL" id="CAJNRF010005064">
    <property type="protein sequence ID" value="CAF2067026.1"/>
    <property type="molecule type" value="Genomic_DNA"/>
</dbReference>
<dbReference type="PROSITE" id="PS50181">
    <property type="entry name" value="FBOX"/>
    <property type="match status" value="1"/>
</dbReference>
<dbReference type="EMBL" id="CAJOBF010002565">
    <property type="protein sequence ID" value="CAF4042823.1"/>
    <property type="molecule type" value="Genomic_DNA"/>
</dbReference>
<feature type="domain" description="F-box" evidence="1">
    <location>
        <begin position="10"/>
        <end position="62"/>
    </location>
</feature>
<dbReference type="EMBL" id="CAJNOW010020787">
    <property type="protein sequence ID" value="CAF1681505.1"/>
    <property type="molecule type" value="Genomic_DNA"/>
</dbReference>
<dbReference type="EMBL" id="CAJOBJ010000738">
    <property type="protein sequence ID" value="CAF3841042.1"/>
    <property type="molecule type" value="Genomic_DNA"/>
</dbReference>
<evidence type="ECO:0000313" key="9">
    <source>
        <dbReference type="Proteomes" id="UP000663866"/>
    </source>
</evidence>
<dbReference type="Proteomes" id="UP000681720">
    <property type="component" value="Unassembled WGS sequence"/>
</dbReference>
<sequence length="532" mass="62133">MNTLINNHENTNILDLPNEMLLAIMSKLSKIDVLYSLVGVNRQFDQLIIDPFYIHDLDFTRKLLFDDISPIDKQTLDRICGKILPRINDKVNKLTVEPLSIERIFHAVDYVQLNSLSFVNFSQEILLRHILDNAVIHRLMTEQITCLHIQVSDEVTSNFPVENHSNIFSLILFMCKNLNDLTFSHWFIGLGLTFFIYKLSSTSCVSSTLTKLRIHVNTFDDCLFLLDGRLESLSTLIINIVEIFNTSATIDNTKKLPKLKCFALTSYHHTSFYDSQIVPLLRRMSNLEELTLFLSVIRMESTYIDGIHLHDEILIHMPRLDKLMFSITTMLYNINAKIDLQSNDDIQRGFIEKEIYQVDSYVINDPSKLQQECHIYSKPYPFDVFFNLNSRFPGAKFNKVRWLIMRDGDPFENELFKIISQDFPFLKKLAIFNTAAQQNKRCSLPFITFLHLRELYVHLAHIDYAEQFLYERNAHLPCLSSLEIRYETLSILTNNFTNDAARANCAKLQRLVIKEPFVHPQYFHSYFPLLQC</sequence>
<keyword evidence="9" id="KW-1185">Reference proteome</keyword>
<reference evidence="2" key="1">
    <citation type="submission" date="2021-02" db="EMBL/GenBank/DDBJ databases">
        <authorList>
            <person name="Nowell W R."/>
        </authorList>
    </citation>
    <scope>NUCLEOTIDE SEQUENCE</scope>
</reference>
<dbReference type="OrthoDB" id="9980099at2759"/>
<dbReference type="EMBL" id="CAJOBG010001466">
    <property type="protein sequence ID" value="CAF3931790.1"/>
    <property type="molecule type" value="Genomic_DNA"/>
</dbReference>
<dbReference type="InterPro" id="IPR001810">
    <property type="entry name" value="F-box_dom"/>
</dbReference>
<evidence type="ECO:0000313" key="6">
    <source>
        <dbReference type="EMBL" id="CAF3931790.1"/>
    </source>
</evidence>
<dbReference type="Proteomes" id="UP000663842">
    <property type="component" value="Unassembled WGS sequence"/>
</dbReference>
<dbReference type="InterPro" id="IPR032675">
    <property type="entry name" value="LRR_dom_sf"/>
</dbReference>
<evidence type="ECO:0000313" key="2">
    <source>
        <dbReference type="EMBL" id="CAF1681505.1"/>
    </source>
</evidence>
<evidence type="ECO:0000259" key="1">
    <source>
        <dbReference type="PROSITE" id="PS50181"/>
    </source>
</evidence>
<dbReference type="Proteomes" id="UP000663887">
    <property type="component" value="Unassembled WGS sequence"/>
</dbReference>
<dbReference type="AlphaFoldDB" id="A0A816H081"/>
<dbReference type="EMBL" id="CAJNRG010001554">
    <property type="protein sequence ID" value="CAF2034010.1"/>
    <property type="molecule type" value="Genomic_DNA"/>
</dbReference>